<dbReference type="Gene3D" id="1.10.287.130">
    <property type="match status" value="1"/>
</dbReference>
<comment type="subcellular location">
    <subcellularLocation>
        <location evidence="2">Cell membrane</location>
        <topology evidence="2">Multi-pass membrane protein</topology>
    </subcellularLocation>
</comment>
<feature type="transmembrane region" description="Helical" evidence="14">
    <location>
        <begin position="73"/>
        <end position="97"/>
    </location>
</feature>
<keyword evidence="8" id="KW-0547">Nucleotide-binding</keyword>
<evidence type="ECO:0000259" key="16">
    <source>
        <dbReference type="PROSITE" id="PS50112"/>
    </source>
</evidence>
<evidence type="ECO:0000256" key="8">
    <source>
        <dbReference type="ARBA" id="ARBA00022741"/>
    </source>
</evidence>
<dbReference type="EC" id="2.7.13.3" evidence="3"/>
<feature type="transmembrane region" description="Helical" evidence="14">
    <location>
        <begin position="315"/>
        <end position="337"/>
    </location>
</feature>
<protein>
    <recommendedName>
        <fullName evidence="3">histidine kinase</fullName>
        <ecNumber evidence="3">2.7.13.3</ecNumber>
    </recommendedName>
</protein>
<feature type="domain" description="Histidine kinase" evidence="15">
    <location>
        <begin position="526"/>
        <end position="747"/>
    </location>
</feature>
<dbReference type="PIRSF" id="PIRSF037532">
    <property type="entry name" value="STHK_NtrY"/>
    <property type="match status" value="1"/>
</dbReference>
<dbReference type="Pfam" id="PF00989">
    <property type="entry name" value="PAS"/>
    <property type="match status" value="1"/>
</dbReference>
<dbReference type="SUPFAM" id="SSF158472">
    <property type="entry name" value="HAMP domain-like"/>
    <property type="match status" value="1"/>
</dbReference>
<evidence type="ECO:0000313" key="18">
    <source>
        <dbReference type="EMBL" id="EJW21697.1"/>
    </source>
</evidence>
<dbReference type="PRINTS" id="PR00344">
    <property type="entry name" value="BCTRLSENSOR"/>
</dbReference>
<feature type="transmembrane region" description="Helical" evidence="14">
    <location>
        <begin position="38"/>
        <end position="61"/>
    </location>
</feature>
<dbReference type="SMART" id="SM00091">
    <property type="entry name" value="PAS"/>
    <property type="match status" value="1"/>
</dbReference>
<dbReference type="InterPro" id="IPR003660">
    <property type="entry name" value="HAMP_dom"/>
</dbReference>
<evidence type="ECO:0000256" key="12">
    <source>
        <dbReference type="ARBA" id="ARBA00023012"/>
    </source>
</evidence>
<dbReference type="InterPro" id="IPR003594">
    <property type="entry name" value="HATPase_dom"/>
</dbReference>
<dbReference type="SMART" id="SM00304">
    <property type="entry name" value="HAMP"/>
    <property type="match status" value="1"/>
</dbReference>
<dbReference type="InterPro" id="IPR005467">
    <property type="entry name" value="His_kinase_dom"/>
</dbReference>
<dbReference type="eggNOG" id="COG5000">
    <property type="taxonomic scope" value="Bacteria"/>
</dbReference>
<dbReference type="PROSITE" id="PS50112">
    <property type="entry name" value="PAS"/>
    <property type="match status" value="1"/>
</dbReference>
<evidence type="ECO:0000313" key="19">
    <source>
        <dbReference type="Proteomes" id="UP000004836"/>
    </source>
</evidence>
<dbReference type="InterPro" id="IPR045671">
    <property type="entry name" value="NtrY-like_N"/>
</dbReference>
<dbReference type="InterPro" id="IPR035965">
    <property type="entry name" value="PAS-like_dom_sf"/>
</dbReference>
<comment type="caution">
    <text evidence="18">The sequence shown here is derived from an EMBL/GenBank/DDBJ whole genome shotgun (WGS) entry which is preliminary data.</text>
</comment>
<dbReference type="InterPro" id="IPR000014">
    <property type="entry name" value="PAS"/>
</dbReference>
<evidence type="ECO:0000259" key="15">
    <source>
        <dbReference type="PROSITE" id="PS50109"/>
    </source>
</evidence>
<evidence type="ECO:0000256" key="11">
    <source>
        <dbReference type="ARBA" id="ARBA00022989"/>
    </source>
</evidence>
<dbReference type="GO" id="GO:0005524">
    <property type="term" value="F:ATP binding"/>
    <property type="evidence" value="ECO:0007669"/>
    <property type="project" value="UniProtKB-KW"/>
</dbReference>
<dbReference type="GO" id="GO:0005886">
    <property type="term" value="C:plasma membrane"/>
    <property type="evidence" value="ECO:0007669"/>
    <property type="project" value="UniProtKB-SubCell"/>
</dbReference>
<dbReference type="Pfam" id="PF19312">
    <property type="entry name" value="NtrY_N"/>
    <property type="match status" value="1"/>
</dbReference>
<dbReference type="STRING" id="1220535.IMCC14465_00910"/>
<keyword evidence="7 14" id="KW-0812">Transmembrane</keyword>
<evidence type="ECO:0000256" key="3">
    <source>
        <dbReference type="ARBA" id="ARBA00012438"/>
    </source>
</evidence>
<dbReference type="SMART" id="SM00387">
    <property type="entry name" value="HATPase_c"/>
    <property type="match status" value="1"/>
</dbReference>
<proteinExistence type="predicted"/>
<dbReference type="Proteomes" id="UP000004836">
    <property type="component" value="Unassembled WGS sequence"/>
</dbReference>
<dbReference type="InterPro" id="IPR036097">
    <property type="entry name" value="HisK_dim/P_sf"/>
</dbReference>
<evidence type="ECO:0000256" key="13">
    <source>
        <dbReference type="ARBA" id="ARBA00023136"/>
    </source>
</evidence>
<gene>
    <name evidence="18" type="ORF">IMCC14465_00910</name>
</gene>
<dbReference type="CDD" id="cd06225">
    <property type="entry name" value="HAMP"/>
    <property type="match status" value="1"/>
</dbReference>
<dbReference type="EMBL" id="ALYF01000002">
    <property type="protein sequence ID" value="EJW21697.1"/>
    <property type="molecule type" value="Genomic_DNA"/>
</dbReference>
<keyword evidence="19" id="KW-1185">Reference proteome</keyword>
<dbReference type="PROSITE" id="PS50885">
    <property type="entry name" value="HAMP"/>
    <property type="match status" value="1"/>
</dbReference>
<dbReference type="Pfam" id="PF00512">
    <property type="entry name" value="HisKA"/>
    <property type="match status" value="1"/>
</dbReference>
<evidence type="ECO:0000256" key="1">
    <source>
        <dbReference type="ARBA" id="ARBA00000085"/>
    </source>
</evidence>
<dbReference type="InterPro" id="IPR003661">
    <property type="entry name" value="HisK_dim/P_dom"/>
</dbReference>
<dbReference type="AlphaFoldDB" id="J9DXF0"/>
<dbReference type="PANTHER" id="PTHR43065:SF10">
    <property type="entry name" value="PEROXIDE STRESS-ACTIVATED HISTIDINE KINASE MAK3"/>
    <property type="match status" value="1"/>
</dbReference>
<evidence type="ECO:0000256" key="10">
    <source>
        <dbReference type="ARBA" id="ARBA00022840"/>
    </source>
</evidence>
<dbReference type="Pfam" id="PF00672">
    <property type="entry name" value="HAMP"/>
    <property type="match status" value="1"/>
</dbReference>
<evidence type="ECO:0000256" key="5">
    <source>
        <dbReference type="ARBA" id="ARBA00022553"/>
    </source>
</evidence>
<keyword evidence="5" id="KW-0597">Phosphoprotein</keyword>
<keyword evidence="12" id="KW-0902">Two-component regulatory system</keyword>
<dbReference type="SUPFAM" id="SSF47384">
    <property type="entry name" value="Homodimeric domain of signal transducing histidine kinase"/>
    <property type="match status" value="1"/>
</dbReference>
<dbReference type="SMART" id="SM00388">
    <property type="entry name" value="HisKA"/>
    <property type="match status" value="1"/>
</dbReference>
<keyword evidence="6" id="KW-0808">Transferase</keyword>
<dbReference type="InterPro" id="IPR036890">
    <property type="entry name" value="HATPase_C_sf"/>
</dbReference>
<comment type="catalytic activity">
    <reaction evidence="1">
        <text>ATP + protein L-histidine = ADP + protein N-phospho-L-histidine.</text>
        <dbReference type="EC" id="2.7.13.3"/>
    </reaction>
</comment>
<dbReference type="CDD" id="cd00082">
    <property type="entry name" value="HisKA"/>
    <property type="match status" value="1"/>
</dbReference>
<dbReference type="SUPFAM" id="SSF55785">
    <property type="entry name" value="PYP-like sensor domain (PAS domain)"/>
    <property type="match status" value="1"/>
</dbReference>
<feature type="transmembrane region" description="Helical" evidence="14">
    <location>
        <begin position="117"/>
        <end position="139"/>
    </location>
</feature>
<dbReference type="Pfam" id="PF02518">
    <property type="entry name" value="HATPase_c"/>
    <property type="match status" value="1"/>
</dbReference>
<dbReference type="Gene3D" id="3.30.565.10">
    <property type="entry name" value="Histidine kinase-like ATPase, C-terminal domain"/>
    <property type="match status" value="1"/>
</dbReference>
<evidence type="ECO:0000256" key="7">
    <source>
        <dbReference type="ARBA" id="ARBA00022692"/>
    </source>
</evidence>
<evidence type="ECO:0000256" key="9">
    <source>
        <dbReference type="ARBA" id="ARBA00022777"/>
    </source>
</evidence>
<dbReference type="GO" id="GO:0006355">
    <property type="term" value="P:regulation of DNA-templated transcription"/>
    <property type="evidence" value="ECO:0007669"/>
    <property type="project" value="InterPro"/>
</dbReference>
<reference evidence="18 19" key="1">
    <citation type="journal article" date="2012" name="J. Bacteriol.">
        <title>Genome Sequence of Strain IMCC14465, Isolated from the East Sea, Belonging to the PS1 Clade of Alphaproteobacteria.</title>
        <authorList>
            <person name="Yang S.J."/>
            <person name="Kang I."/>
            <person name="Cho J.C."/>
        </authorList>
    </citation>
    <scope>NUCLEOTIDE SEQUENCE [LARGE SCALE GENOMIC DNA]</scope>
    <source>
        <strain evidence="18 19">IMCC14465</strain>
    </source>
</reference>
<organism evidence="18 19">
    <name type="scientific">alpha proteobacterium IMCC14465</name>
    <dbReference type="NCBI Taxonomy" id="1220535"/>
    <lineage>
        <taxon>Bacteria</taxon>
        <taxon>Pseudomonadati</taxon>
        <taxon>Pseudomonadota</taxon>
        <taxon>Alphaproteobacteria</taxon>
        <taxon>PS1 clade</taxon>
    </lineage>
</organism>
<dbReference type="GO" id="GO:0000155">
    <property type="term" value="F:phosphorelay sensor kinase activity"/>
    <property type="evidence" value="ECO:0007669"/>
    <property type="project" value="InterPro"/>
</dbReference>
<evidence type="ECO:0000256" key="4">
    <source>
        <dbReference type="ARBA" id="ARBA00022475"/>
    </source>
</evidence>
<dbReference type="OrthoDB" id="9776727at2"/>
<dbReference type="InterPro" id="IPR017232">
    <property type="entry name" value="NtrY"/>
</dbReference>
<keyword evidence="11 14" id="KW-1133">Transmembrane helix</keyword>
<keyword evidence="4" id="KW-1003">Cell membrane</keyword>
<dbReference type="InterPro" id="IPR013767">
    <property type="entry name" value="PAS_fold"/>
</dbReference>
<dbReference type="Gene3D" id="3.30.450.20">
    <property type="entry name" value="PAS domain"/>
    <property type="match status" value="1"/>
</dbReference>
<dbReference type="CDD" id="cd00130">
    <property type="entry name" value="PAS"/>
    <property type="match status" value="1"/>
</dbReference>
<keyword evidence="9" id="KW-0418">Kinase</keyword>
<dbReference type="Gene3D" id="6.10.340.10">
    <property type="match status" value="1"/>
</dbReference>
<dbReference type="PANTHER" id="PTHR43065">
    <property type="entry name" value="SENSOR HISTIDINE KINASE"/>
    <property type="match status" value="1"/>
</dbReference>
<dbReference type="SUPFAM" id="SSF55874">
    <property type="entry name" value="ATPase domain of HSP90 chaperone/DNA topoisomerase II/histidine kinase"/>
    <property type="match status" value="1"/>
</dbReference>
<sequence length="760" mass="84030">MTDSGLKKEAENKNLNNSFRDIFAHIQNSIRIYMSASVLSYMSMLVVMGGVISSISTYLVISGLTPVTPTEWVFKLLIFINLLFVVPLILFVIIGLVKLWKKRQLKQPGSHLNVKLVSMFSIIAVVPAILVAIFAFVTLDRGLDSWFSDRTKLIINNTALVANAYLDEHRANLRRDSAIMASDLNRAAGALDQDLAKFTTFLTAQAALRSIPMALLIDENGKLITAAQTKRQIPMQPPPKEAFEAVKEGQPVIMTLGGQAQIRSLMKLDDFDGVYLYTAKKVDPQIVEHLAKTDIAMREYNSLETQRFEAQLTFALIYIGIALVLLLAAIFFGLGLANGLASPIGQLIVASKRVSSGKLDTRVDIVGNDEDINRLGHTFNQMTEQLSKQRQELVDARDDLSRRHEFTEMVLDGISSGVIGLDEDGKINHANLLAQDIGGVNAFDMVGRPIGDVLPAFSNLLIIADSKISRSVEIELKDDDGNRRILLVRVAKGHAGNEKNYVITFEDVTNLISAQRTAAWADIARRIAHEIKNPLTPIQLSAERLKSKYEGEVSSDPEIFKQCTETIIRQVGDIGRMVDEFSSFARMPSVVFKNFDIRDAVNQTVFLQRVAHPEIEYVFVCEEGGEIPIHADNRLISQALTNILKNGAESIYRNVERVESKIVVTLRQEDEVISIDVADTGIGLPDINREALLEPYITTREQGTGLGLAIVKKVMSDHGGEITLGDAPWVRDGKSGAQITLSFPSIKRETVGHSKVEEVI</sequence>
<keyword evidence="13 14" id="KW-0472">Membrane</keyword>
<dbReference type="PROSITE" id="PS50109">
    <property type="entry name" value="HIS_KIN"/>
    <property type="match status" value="1"/>
</dbReference>
<name>J9DXF0_9PROT</name>
<feature type="domain" description="HAMP" evidence="17">
    <location>
        <begin position="338"/>
        <end position="391"/>
    </location>
</feature>
<evidence type="ECO:0000256" key="14">
    <source>
        <dbReference type="SAM" id="Phobius"/>
    </source>
</evidence>
<accession>J9DXF0</accession>
<evidence type="ECO:0000256" key="2">
    <source>
        <dbReference type="ARBA" id="ARBA00004651"/>
    </source>
</evidence>
<keyword evidence="10" id="KW-0067">ATP-binding</keyword>
<evidence type="ECO:0000259" key="17">
    <source>
        <dbReference type="PROSITE" id="PS50885"/>
    </source>
</evidence>
<feature type="domain" description="PAS" evidence="16">
    <location>
        <begin position="403"/>
        <end position="448"/>
    </location>
</feature>
<dbReference type="PATRIC" id="fig|1220535.3.peg.89"/>
<evidence type="ECO:0000256" key="6">
    <source>
        <dbReference type="ARBA" id="ARBA00022679"/>
    </source>
</evidence>
<dbReference type="InterPro" id="IPR004358">
    <property type="entry name" value="Sig_transdc_His_kin-like_C"/>
</dbReference>